<protein>
    <submittedName>
        <fullName evidence="2">Uncharacterized protein</fullName>
    </submittedName>
</protein>
<reference evidence="2 3" key="1">
    <citation type="journal article" date="2023" name="Life. Sci Alliance">
        <title>Evolutionary insights into 3D genome organization and epigenetic landscape of Vigna mungo.</title>
        <authorList>
            <person name="Junaid A."/>
            <person name="Singh B."/>
            <person name="Bhatia S."/>
        </authorList>
    </citation>
    <scope>NUCLEOTIDE SEQUENCE [LARGE SCALE GENOMIC DNA]</scope>
    <source>
        <strain evidence="2">Urdbean</strain>
    </source>
</reference>
<feature type="compositionally biased region" description="Basic residues" evidence="1">
    <location>
        <begin position="20"/>
        <end position="29"/>
    </location>
</feature>
<evidence type="ECO:0000313" key="3">
    <source>
        <dbReference type="Proteomes" id="UP001374535"/>
    </source>
</evidence>
<evidence type="ECO:0000313" key="2">
    <source>
        <dbReference type="EMBL" id="WVY98358.1"/>
    </source>
</evidence>
<evidence type="ECO:0000256" key="1">
    <source>
        <dbReference type="SAM" id="MobiDB-lite"/>
    </source>
</evidence>
<proteinExistence type="predicted"/>
<keyword evidence="3" id="KW-1185">Reference proteome</keyword>
<name>A0AAQ3RK59_VIGMU</name>
<organism evidence="2 3">
    <name type="scientific">Vigna mungo</name>
    <name type="common">Black gram</name>
    <name type="synonym">Phaseolus mungo</name>
    <dbReference type="NCBI Taxonomy" id="3915"/>
    <lineage>
        <taxon>Eukaryota</taxon>
        <taxon>Viridiplantae</taxon>
        <taxon>Streptophyta</taxon>
        <taxon>Embryophyta</taxon>
        <taxon>Tracheophyta</taxon>
        <taxon>Spermatophyta</taxon>
        <taxon>Magnoliopsida</taxon>
        <taxon>eudicotyledons</taxon>
        <taxon>Gunneridae</taxon>
        <taxon>Pentapetalae</taxon>
        <taxon>rosids</taxon>
        <taxon>fabids</taxon>
        <taxon>Fabales</taxon>
        <taxon>Fabaceae</taxon>
        <taxon>Papilionoideae</taxon>
        <taxon>50 kb inversion clade</taxon>
        <taxon>NPAAA clade</taxon>
        <taxon>indigoferoid/millettioid clade</taxon>
        <taxon>Phaseoleae</taxon>
        <taxon>Vigna</taxon>
    </lineage>
</organism>
<sequence>GGFWGWQRVCKEKRLKLLGRRDQRKRKRGHSAEEDNRKGSSLTQKTLQLNHHIQPLPLGNDQEKTHRRRNPLTYFSHLIHTPVIHHSPLIIFIIFLHLTHSFPRLSPSPYPSRLSLARTNKRSRDHSVSARKLTAVLREFNHSFPLFQMHHYAVHNA</sequence>
<feature type="region of interest" description="Disordered" evidence="1">
    <location>
        <begin position="20"/>
        <end position="43"/>
    </location>
</feature>
<dbReference type="Proteomes" id="UP001374535">
    <property type="component" value="Chromosome 9"/>
</dbReference>
<dbReference type="AlphaFoldDB" id="A0AAQ3RK59"/>
<feature type="non-terminal residue" evidence="2">
    <location>
        <position position="1"/>
    </location>
</feature>
<gene>
    <name evidence="2" type="ORF">V8G54_030509</name>
</gene>
<accession>A0AAQ3RK59</accession>
<dbReference type="EMBL" id="CP144692">
    <property type="protein sequence ID" value="WVY98358.1"/>
    <property type="molecule type" value="Genomic_DNA"/>
</dbReference>